<dbReference type="CTD" id="20239075"/>
<evidence type="ECO:0000313" key="2">
    <source>
        <dbReference type="Proteomes" id="UP000030746"/>
    </source>
</evidence>
<dbReference type="RefSeq" id="XP_009056877.1">
    <property type="nucleotide sequence ID" value="XM_009058629.1"/>
</dbReference>
<dbReference type="AlphaFoldDB" id="V4AFY0"/>
<proteinExistence type="predicted"/>
<dbReference type="GeneID" id="20239075"/>
<dbReference type="Proteomes" id="UP000030746">
    <property type="component" value="Unassembled WGS sequence"/>
</dbReference>
<gene>
    <name evidence="1" type="ORF">LOTGIDRAFT_162614</name>
</gene>
<dbReference type="EMBL" id="KB202094">
    <property type="protein sequence ID" value="ESO92311.1"/>
    <property type="molecule type" value="Genomic_DNA"/>
</dbReference>
<name>V4AFY0_LOTGI</name>
<sequence length="346" mass="39634">MTLTGESTTWPITNTIKPARYLMVVFKNLPDSQINNNNVFRVAMNQTQDPLIHKVQVRLNNDNYPNQPLTINPTTKDYNELYRNYENMCELFGNLPQFEYGDFALNHPIFCFDLSAHQEDLFKTGVNINIHIEKTQGDVTGYCLLLEEAKHLIKIADRRMIRIKKSALEYRPPIEPTPRIEPHHPKAIEYGSIIIRTVDDVKHYFSNPNPDLPKSILTIVDEAGLRFNGFSPNTPEFIIDTKDYIYTLTRGLIDLMNGGDAGIADYKDLVAYSKYLYAIRKTGPETNRSKEVDLYVTKVIEHDGETGDEYEDESDKIIHEIDSLLGNAGEGITFLSDNKEELLNRL</sequence>
<keyword evidence="2" id="KW-1185">Reference proteome</keyword>
<dbReference type="OrthoDB" id="6761856at2759"/>
<reference evidence="1 2" key="1">
    <citation type="journal article" date="2013" name="Nature">
        <title>Insights into bilaterian evolution from three spiralian genomes.</title>
        <authorList>
            <person name="Simakov O."/>
            <person name="Marletaz F."/>
            <person name="Cho S.J."/>
            <person name="Edsinger-Gonzales E."/>
            <person name="Havlak P."/>
            <person name="Hellsten U."/>
            <person name="Kuo D.H."/>
            <person name="Larsson T."/>
            <person name="Lv J."/>
            <person name="Arendt D."/>
            <person name="Savage R."/>
            <person name="Osoegawa K."/>
            <person name="de Jong P."/>
            <person name="Grimwood J."/>
            <person name="Chapman J.A."/>
            <person name="Shapiro H."/>
            <person name="Aerts A."/>
            <person name="Otillar R.P."/>
            <person name="Terry A.Y."/>
            <person name="Boore J.L."/>
            <person name="Grigoriev I.V."/>
            <person name="Lindberg D.R."/>
            <person name="Seaver E.C."/>
            <person name="Weisblat D.A."/>
            <person name="Putnam N.H."/>
            <person name="Rokhsar D.S."/>
        </authorList>
    </citation>
    <scope>NUCLEOTIDE SEQUENCE [LARGE SCALE GENOMIC DNA]</scope>
</reference>
<accession>V4AFY0</accession>
<organism evidence="1 2">
    <name type="scientific">Lottia gigantea</name>
    <name type="common">Giant owl limpet</name>
    <dbReference type="NCBI Taxonomy" id="225164"/>
    <lineage>
        <taxon>Eukaryota</taxon>
        <taxon>Metazoa</taxon>
        <taxon>Spiralia</taxon>
        <taxon>Lophotrochozoa</taxon>
        <taxon>Mollusca</taxon>
        <taxon>Gastropoda</taxon>
        <taxon>Patellogastropoda</taxon>
        <taxon>Lottioidea</taxon>
        <taxon>Lottiidae</taxon>
        <taxon>Lottia</taxon>
    </lineage>
</organism>
<evidence type="ECO:0000313" key="1">
    <source>
        <dbReference type="EMBL" id="ESO92311.1"/>
    </source>
</evidence>
<protein>
    <submittedName>
        <fullName evidence="1">Uncharacterized protein</fullName>
    </submittedName>
</protein>
<dbReference type="KEGG" id="lgi:LOTGIDRAFT_162614"/>
<dbReference type="HOGENOM" id="CLU_802369_0_0_1"/>